<comment type="caution">
    <text evidence="11">The sequence shown here is derived from an EMBL/GenBank/DDBJ whole genome shotgun (WGS) entry which is preliminary data.</text>
</comment>
<dbReference type="InterPro" id="IPR029105">
    <property type="entry name" value="CAF1-p150_C2"/>
</dbReference>
<feature type="compositionally biased region" description="Polar residues" evidence="7">
    <location>
        <begin position="406"/>
        <end position="415"/>
    </location>
</feature>
<reference evidence="11 12" key="1">
    <citation type="journal article" date="2021" name="Elife">
        <title>Chloroplast acquisition without the gene transfer in kleptoplastic sea slugs, Plakobranchus ocellatus.</title>
        <authorList>
            <person name="Maeda T."/>
            <person name="Takahashi S."/>
            <person name="Yoshida T."/>
            <person name="Shimamura S."/>
            <person name="Takaki Y."/>
            <person name="Nagai Y."/>
            <person name="Toyoda A."/>
            <person name="Suzuki Y."/>
            <person name="Arimoto A."/>
            <person name="Ishii H."/>
            <person name="Satoh N."/>
            <person name="Nishiyama T."/>
            <person name="Hasebe M."/>
            <person name="Maruyama T."/>
            <person name="Minagawa J."/>
            <person name="Obokata J."/>
            <person name="Shigenobu S."/>
        </authorList>
    </citation>
    <scope>NUCLEOTIDE SEQUENCE [LARGE SCALE GENOMIC DNA]</scope>
</reference>
<name>A0AAV4BZT1_9GAST</name>
<feature type="compositionally biased region" description="Acidic residues" evidence="7">
    <location>
        <begin position="284"/>
        <end position="301"/>
    </location>
</feature>
<evidence type="ECO:0000313" key="12">
    <source>
        <dbReference type="Proteomes" id="UP000735302"/>
    </source>
</evidence>
<dbReference type="GO" id="GO:0006260">
    <property type="term" value="P:DNA replication"/>
    <property type="evidence" value="ECO:0007669"/>
    <property type="project" value="UniProtKB-KW"/>
</dbReference>
<evidence type="ECO:0000256" key="2">
    <source>
        <dbReference type="ARBA" id="ARBA00022705"/>
    </source>
</evidence>
<evidence type="ECO:0000313" key="11">
    <source>
        <dbReference type="EMBL" id="GFO24527.1"/>
    </source>
</evidence>
<feature type="region of interest" description="Disordered" evidence="7">
    <location>
        <begin position="276"/>
        <end position="302"/>
    </location>
</feature>
<dbReference type="PANTHER" id="PTHR15272:SF0">
    <property type="entry name" value="CHROMATIN ASSEMBLY FACTOR 1 SUBUNIT A"/>
    <property type="match status" value="1"/>
</dbReference>
<sequence>AKLEEKRKKEEEKKQKEEEKLKEEEEKKKKEEKTKQAFQSFFIKSKENVAKLVAAKSSQGPFVPFQIKKDMHLAPATRRDALSDYTKLRVDQALENPDICMVTYIRELKSGVAKPHKTGRILRVSFSNPKPSEDIEVIHDPEALKKVLHRVKLLQFHTDYRPPYYGTWRKKPKLSPRNPWKKDESLFDYEVDSDDEWEEEEPGESLSCSDYLTLQMGRPDVWLGLGLVHTPAHPFSSTTQLRSKTKLDTPYTSRSHQRNAKQTLLHYRRVHYPLENTLSVRGEGEEDKAEKGEEDEDDEDGWMVPHGYLSEDEGCNEDDEITPEKLKLQQLAKAKAWEEEQKRKLQAAPLIAVGCFFEYSPSPLMAGDVRLLYEFRGVIISPDVPIPTSLFGCPEAEAEDPITPEKTATTPSQRGSVKKAVPDEAMPDLIRLVHGNTGGIKRLIKEFRVFWLKKEIANNSVEPITPEGKLDKSLQGNDDDVSMLDDSGLENPNESDGKQGDEVAEDKKKDDGLNCSISKRQLDIKINAIAVREKRQGFKICWYVHDSVLKEFDLEGLVCNSLVQPEPLSTVEGGKDTTPTPVKDQRSIMDFALSKEECAKKEIIAPKDAENSKFKPHQKDQKSITDFALPSEILTKQEAADSLPTSQGTPKNTKKHGQLSIMDFAKSDQGKSNLSRNFCKSEIPMETEDQDVIIIDSTSDIEMSSTAGPGQAKPADCAISNSDTPSKGRVLAHEDRLRQLAKPLGCIPSSSNADLENPKPVLSEAKKESKISDTCHKVCFVKLENIDSFVPSIKH</sequence>
<evidence type="ECO:0000256" key="5">
    <source>
        <dbReference type="ARBA" id="ARBA00023204"/>
    </source>
</evidence>
<evidence type="ECO:0000259" key="10">
    <source>
        <dbReference type="Pfam" id="PF15539"/>
    </source>
</evidence>
<evidence type="ECO:0000256" key="7">
    <source>
        <dbReference type="SAM" id="MobiDB-lite"/>
    </source>
</evidence>
<keyword evidence="6" id="KW-0539">Nucleus</keyword>
<feature type="compositionally biased region" description="Basic and acidic residues" evidence="7">
    <location>
        <begin position="495"/>
        <end position="510"/>
    </location>
</feature>
<feature type="non-terminal residue" evidence="11">
    <location>
        <position position="1"/>
    </location>
</feature>
<feature type="region of interest" description="Disordered" evidence="7">
    <location>
        <begin position="233"/>
        <end position="260"/>
    </location>
</feature>
<feature type="region of interest" description="Disordered" evidence="7">
    <location>
        <begin position="399"/>
        <end position="419"/>
    </location>
</feature>
<dbReference type="PANTHER" id="PTHR15272">
    <property type="entry name" value="CHROMATIN ASSEMBLY FACTOR 1 SUBUNIT A CAF-1 SUBUNIT A"/>
    <property type="match status" value="1"/>
</dbReference>
<dbReference type="GO" id="GO:0006281">
    <property type="term" value="P:DNA repair"/>
    <property type="evidence" value="ECO:0007669"/>
    <property type="project" value="UniProtKB-KW"/>
</dbReference>
<dbReference type="EMBL" id="BLXT01005617">
    <property type="protein sequence ID" value="GFO24527.1"/>
    <property type="molecule type" value="Genomic_DNA"/>
</dbReference>
<dbReference type="GO" id="GO:0005634">
    <property type="term" value="C:nucleus"/>
    <property type="evidence" value="ECO:0007669"/>
    <property type="project" value="UniProtKB-SubCell"/>
</dbReference>
<keyword evidence="3" id="KW-0227">DNA damage</keyword>
<organism evidence="11 12">
    <name type="scientific">Plakobranchus ocellatus</name>
    <dbReference type="NCBI Taxonomy" id="259542"/>
    <lineage>
        <taxon>Eukaryota</taxon>
        <taxon>Metazoa</taxon>
        <taxon>Spiralia</taxon>
        <taxon>Lophotrochozoa</taxon>
        <taxon>Mollusca</taxon>
        <taxon>Gastropoda</taxon>
        <taxon>Heterobranchia</taxon>
        <taxon>Euthyneura</taxon>
        <taxon>Panpulmonata</taxon>
        <taxon>Sacoglossa</taxon>
        <taxon>Placobranchoidea</taxon>
        <taxon>Plakobranchidae</taxon>
        <taxon>Plakobranchus</taxon>
    </lineage>
</organism>
<keyword evidence="4" id="KW-0143">Chaperone</keyword>
<evidence type="ECO:0000256" key="6">
    <source>
        <dbReference type="ARBA" id="ARBA00023242"/>
    </source>
</evidence>
<dbReference type="InterPro" id="IPR021644">
    <property type="entry name" value="CAF-1_p150_acidic"/>
</dbReference>
<keyword evidence="5" id="KW-0234">DNA repair</keyword>
<dbReference type="AlphaFoldDB" id="A0AAV4BZT1"/>
<feature type="domain" description="Chromatin assembly factor 1 p150 subunit acidic region" evidence="8">
    <location>
        <begin position="2"/>
        <end position="72"/>
    </location>
</feature>
<keyword evidence="2" id="KW-0235">DNA replication</keyword>
<protein>
    <submittedName>
        <fullName evidence="11">Chromatin assembly factor 1 subunit a</fullName>
    </submittedName>
</protein>
<evidence type="ECO:0000259" key="9">
    <source>
        <dbReference type="Pfam" id="PF12253"/>
    </source>
</evidence>
<dbReference type="Pfam" id="PF11600">
    <property type="entry name" value="CAF1A_acidic"/>
    <property type="match status" value="1"/>
</dbReference>
<feature type="region of interest" description="Disordered" evidence="7">
    <location>
        <begin position="702"/>
        <end position="726"/>
    </location>
</feature>
<feature type="domain" description="Chromatin assembly factor 1 subunit p150 C-terminal" evidence="10">
    <location>
        <begin position="518"/>
        <end position="557"/>
    </location>
</feature>
<accession>A0AAV4BZT1</accession>
<evidence type="ECO:0000256" key="3">
    <source>
        <dbReference type="ARBA" id="ARBA00022763"/>
    </source>
</evidence>
<gene>
    <name evidence="11" type="ORF">PoB_005103200</name>
</gene>
<comment type="subcellular location">
    <subcellularLocation>
        <location evidence="1">Nucleus</location>
    </subcellularLocation>
</comment>
<keyword evidence="12" id="KW-1185">Reference proteome</keyword>
<feature type="region of interest" description="Disordered" evidence="7">
    <location>
        <begin position="463"/>
        <end position="510"/>
    </location>
</feature>
<dbReference type="Proteomes" id="UP000735302">
    <property type="component" value="Unassembled WGS sequence"/>
</dbReference>
<evidence type="ECO:0000256" key="1">
    <source>
        <dbReference type="ARBA" id="ARBA00004123"/>
    </source>
</evidence>
<dbReference type="InterPro" id="IPR022043">
    <property type="entry name" value="CAF1A_DD"/>
</dbReference>
<dbReference type="GO" id="GO:0033186">
    <property type="term" value="C:CAF-1 complex"/>
    <property type="evidence" value="ECO:0007669"/>
    <property type="project" value="TreeGrafter"/>
</dbReference>
<feature type="region of interest" description="Disordered" evidence="7">
    <location>
        <begin position="1"/>
        <end position="35"/>
    </location>
</feature>
<dbReference type="GO" id="GO:0006334">
    <property type="term" value="P:nucleosome assembly"/>
    <property type="evidence" value="ECO:0007669"/>
    <property type="project" value="TreeGrafter"/>
</dbReference>
<evidence type="ECO:0000259" key="8">
    <source>
        <dbReference type="Pfam" id="PF11600"/>
    </source>
</evidence>
<proteinExistence type="predicted"/>
<dbReference type="Pfam" id="PF15539">
    <property type="entry name" value="CAF1-p150_C2"/>
    <property type="match status" value="1"/>
</dbReference>
<evidence type="ECO:0000256" key="4">
    <source>
        <dbReference type="ARBA" id="ARBA00023186"/>
    </source>
</evidence>
<dbReference type="Pfam" id="PF12253">
    <property type="entry name" value="CAF1A_dimeriz"/>
    <property type="match status" value="1"/>
</dbReference>
<feature type="domain" description="Chromatin assembly factor 1 subunit A dimerization" evidence="9">
    <location>
        <begin position="152"/>
        <end position="208"/>
    </location>
</feature>